<dbReference type="Gene3D" id="3.30.70.1070">
    <property type="entry name" value="Sporulation related repeat"/>
    <property type="match status" value="1"/>
</dbReference>
<accession>A0A101I2E9</accession>
<comment type="caution">
    <text evidence="2">The sequence shown here is derived from an EMBL/GenBank/DDBJ whole genome shotgun (WGS) entry which is preliminary data.</text>
</comment>
<organism evidence="2 3">
    <name type="scientific">candidate division TA06 bacterium 34_109</name>
    <dbReference type="NCBI Taxonomy" id="1635277"/>
    <lineage>
        <taxon>Bacteria</taxon>
        <taxon>Bacteria division TA06</taxon>
    </lineage>
</organism>
<dbReference type="InterPro" id="IPR036322">
    <property type="entry name" value="WD40_repeat_dom_sf"/>
</dbReference>
<feature type="domain" description="SPOR" evidence="1">
    <location>
        <begin position="363"/>
        <end position="444"/>
    </location>
</feature>
<dbReference type="SUPFAM" id="SSF50978">
    <property type="entry name" value="WD40 repeat-like"/>
    <property type="match status" value="1"/>
</dbReference>
<name>A0A101I2E9_UNCT6</name>
<proteinExistence type="predicted"/>
<dbReference type="PROSITE" id="PS51724">
    <property type="entry name" value="SPOR"/>
    <property type="match status" value="1"/>
</dbReference>
<dbReference type="SUPFAM" id="SSF110997">
    <property type="entry name" value="Sporulation related repeat"/>
    <property type="match status" value="1"/>
</dbReference>
<dbReference type="InterPro" id="IPR036680">
    <property type="entry name" value="SPOR-like_sf"/>
</dbReference>
<reference evidence="3" key="1">
    <citation type="journal article" date="2015" name="MBio">
        <title>Genome-Resolved Metagenomic Analysis Reveals Roles for Candidate Phyla and Other Microbial Community Members in Biogeochemical Transformations in Oil Reservoirs.</title>
        <authorList>
            <person name="Hu P."/>
            <person name="Tom L."/>
            <person name="Singh A."/>
            <person name="Thomas B.C."/>
            <person name="Baker B.J."/>
            <person name="Piceno Y.M."/>
            <person name="Andersen G.L."/>
            <person name="Banfield J.F."/>
        </authorList>
    </citation>
    <scope>NUCLEOTIDE SEQUENCE [LARGE SCALE GENOMIC DNA]</scope>
</reference>
<dbReference type="InterPro" id="IPR007730">
    <property type="entry name" value="SPOR-like_dom"/>
</dbReference>
<dbReference type="Proteomes" id="UP000053467">
    <property type="component" value="Unassembled WGS sequence"/>
</dbReference>
<dbReference type="Pfam" id="PF05036">
    <property type="entry name" value="SPOR"/>
    <property type="match status" value="1"/>
</dbReference>
<evidence type="ECO:0000313" key="3">
    <source>
        <dbReference type="Proteomes" id="UP000053467"/>
    </source>
</evidence>
<gene>
    <name evidence="2" type="ORF">XE03_1087</name>
</gene>
<dbReference type="GO" id="GO:0042834">
    <property type="term" value="F:peptidoglycan binding"/>
    <property type="evidence" value="ECO:0007669"/>
    <property type="project" value="InterPro"/>
</dbReference>
<evidence type="ECO:0000313" key="2">
    <source>
        <dbReference type="EMBL" id="KUK86998.1"/>
    </source>
</evidence>
<dbReference type="EMBL" id="LGGX01000009">
    <property type="protein sequence ID" value="KUK86998.1"/>
    <property type="molecule type" value="Genomic_DNA"/>
</dbReference>
<dbReference type="AlphaFoldDB" id="A0A101I2E9"/>
<evidence type="ECO:0000259" key="1">
    <source>
        <dbReference type="PROSITE" id="PS51724"/>
    </source>
</evidence>
<protein>
    <recommendedName>
        <fullName evidence="1">SPOR domain-containing protein</fullName>
    </recommendedName>
</protein>
<sequence>MKKDSFFLVFLILFILFLPYCKKNYVQEKIEQKKEKSKENYSFFVISENGFDLYDKDFNLKRNFSFKTPILSFSDFKGRVYVMTSDSKISVFNKKLFDVEYRFSFKQPPTLMKVVPSERGFFYISKNKLIYKDKQKEETVISVDTNFVEIFKNPYQSFLYIVDEKGFLYSIDFIRKILKRRLFVGDVLDLGFEKYGTRLIVVSPKTTLILDFETLNIIEEIKDFFTNCYTFEKKPKFYLYSYSDGRIFLYDGIKYVPEEKFEVKDKSSDIKSFCDSILIIHSKTKNAFDLFINGKRTGKFNFKNQQEIEMKLIYGEDLVLTDDTLVMVYNIFKDSSRTYTVKERIKDIIVVDEDFKEKVDEKRQIKEFYTIQIYSLSNEISAKNEMERLKTKNPEDTIFVNDTTILDKKIYRIYLGFFENKNDASIKREELIKKGYGRDIIIKKKKIND</sequence>